<dbReference type="InterPro" id="IPR013321">
    <property type="entry name" value="Arc_rbn_hlx_hlx"/>
</dbReference>
<reference evidence="1 2" key="1">
    <citation type="journal article" date="2016" name="Nat. Commun.">
        <title>Thousands of microbial genomes shed light on interconnected biogeochemical processes in an aquifer system.</title>
        <authorList>
            <person name="Anantharaman K."/>
            <person name="Brown C.T."/>
            <person name="Hug L.A."/>
            <person name="Sharon I."/>
            <person name="Castelle C.J."/>
            <person name="Probst A.J."/>
            <person name="Thomas B.C."/>
            <person name="Singh A."/>
            <person name="Wilkins M.J."/>
            <person name="Karaoz U."/>
            <person name="Brodie E.L."/>
            <person name="Williams K.H."/>
            <person name="Hubbard S.S."/>
            <person name="Banfield J.F."/>
        </authorList>
    </citation>
    <scope>NUCLEOTIDE SEQUENCE [LARGE SCALE GENOMIC DNA]</scope>
</reference>
<dbReference type="GO" id="GO:0006355">
    <property type="term" value="P:regulation of DNA-templated transcription"/>
    <property type="evidence" value="ECO:0007669"/>
    <property type="project" value="InterPro"/>
</dbReference>
<dbReference type="STRING" id="1797517.A3F61_01585"/>
<sequence length="95" mass="10631">MNYAIITTKVDPKIKKSAQKLAAELGVPLSAVIKTSLKEFINRKAVTFSAREDEIPNARTIKVLKRAEEDYKKGKASPVFRTGKEAVKWLEEQGI</sequence>
<proteinExistence type="predicted"/>
<dbReference type="Gene3D" id="1.10.1220.10">
    <property type="entry name" value="Met repressor-like"/>
    <property type="match status" value="1"/>
</dbReference>
<evidence type="ECO:0000313" key="2">
    <source>
        <dbReference type="Proteomes" id="UP000178272"/>
    </source>
</evidence>
<dbReference type="Proteomes" id="UP000178272">
    <property type="component" value="Unassembled WGS sequence"/>
</dbReference>
<evidence type="ECO:0000313" key="1">
    <source>
        <dbReference type="EMBL" id="OGY13045.1"/>
    </source>
</evidence>
<comment type="caution">
    <text evidence="1">The sequence shown here is derived from an EMBL/GenBank/DDBJ whole genome shotgun (WGS) entry which is preliminary data.</text>
</comment>
<dbReference type="EMBL" id="MHCA01000003">
    <property type="protein sequence ID" value="OGY13045.1"/>
    <property type="molecule type" value="Genomic_DNA"/>
</dbReference>
<dbReference type="AlphaFoldDB" id="A0A1G1VCD0"/>
<dbReference type="InterPro" id="IPR007337">
    <property type="entry name" value="RelB/DinJ"/>
</dbReference>
<dbReference type="Pfam" id="PF04221">
    <property type="entry name" value="RelB"/>
    <property type="match status" value="1"/>
</dbReference>
<gene>
    <name evidence="1" type="ORF">A3F61_01585</name>
</gene>
<protein>
    <submittedName>
        <fullName evidence="1">Uncharacterized protein</fullName>
    </submittedName>
</protein>
<name>A0A1G1VCD0_9BACT</name>
<accession>A0A1G1VCD0</accession>
<organism evidence="1 2">
    <name type="scientific">Candidatus Blackburnbacteria bacterium RIFCSPHIGHO2_12_FULL_41_13b</name>
    <dbReference type="NCBI Taxonomy" id="1797517"/>
    <lineage>
        <taxon>Bacteria</taxon>
        <taxon>Candidatus Blackburniibacteriota</taxon>
    </lineage>
</organism>